<evidence type="ECO:0000256" key="3">
    <source>
        <dbReference type="ARBA" id="ARBA00023004"/>
    </source>
</evidence>
<sequence length="368" mass="40164">MQSKVYFTDMRCKVGTNLLQKLDTLIRRAGIEEIDMRDQFVAIKLHFGEPGNLSFLRPNFAKAVADRVKEQGGRPFLTDCNTLYVGRRKHALEHIAAAYENGFTPLSTGCQVIIADGLKGTDDVEVPLTGCTEFKSALIGRGIMDADVFISLTHFKGHELTGFGGAIKNIGMGCGSRAGKMAMHSIGKPSVDPEKCRGCRTCARFCAQSAISFDENRKAVIDHEKCAGCGRCIGTCNFDAISNGYDADSAILNRRMAEYTKAVLDGRPHFHISIVNQVSPFCDCHGENDAAIVPDIGMFASFDPVALDKACIDAVNAAPVIQSSIMSERQCTHHDHFTDLHPTTDWRSQIDHAVRIGLGSADYELITL</sequence>
<dbReference type="Gene3D" id="3.40.50.11440">
    <property type="match status" value="1"/>
</dbReference>
<keyword evidence="4" id="KW-0411">Iron-sulfur</keyword>
<dbReference type="InterPro" id="IPR050157">
    <property type="entry name" value="PSI_iron-sulfur_center"/>
</dbReference>
<gene>
    <name evidence="6" type="ORF">H9874_08800</name>
</gene>
<dbReference type="Gene3D" id="3.30.70.20">
    <property type="match status" value="1"/>
</dbReference>
<organism evidence="6 7">
    <name type="scientific">Candidatus Bilophila faecipullorum</name>
    <dbReference type="NCBI Taxonomy" id="2838482"/>
    <lineage>
        <taxon>Bacteria</taxon>
        <taxon>Pseudomonadati</taxon>
        <taxon>Thermodesulfobacteriota</taxon>
        <taxon>Desulfovibrionia</taxon>
        <taxon>Desulfovibrionales</taxon>
        <taxon>Desulfovibrionaceae</taxon>
        <taxon>Bilophila</taxon>
    </lineage>
</organism>
<dbReference type="AlphaFoldDB" id="A0A9D1U991"/>
<reference evidence="6" key="2">
    <citation type="submission" date="2021-04" db="EMBL/GenBank/DDBJ databases">
        <authorList>
            <person name="Gilroy R."/>
        </authorList>
    </citation>
    <scope>NUCLEOTIDE SEQUENCE</scope>
    <source>
        <strain evidence="6">ChiSxjej5B17-1746</strain>
    </source>
</reference>
<keyword evidence="3" id="KW-0408">Iron</keyword>
<keyword evidence="2" id="KW-0479">Metal-binding</keyword>
<evidence type="ECO:0000256" key="2">
    <source>
        <dbReference type="ARBA" id="ARBA00022723"/>
    </source>
</evidence>
<dbReference type="InterPro" id="IPR007160">
    <property type="entry name" value="DUF362"/>
</dbReference>
<dbReference type="EMBL" id="DXGI01000331">
    <property type="protein sequence ID" value="HIW79227.1"/>
    <property type="molecule type" value="Genomic_DNA"/>
</dbReference>
<feature type="domain" description="4Fe-4S ferredoxin-type" evidence="5">
    <location>
        <begin position="217"/>
        <end position="246"/>
    </location>
</feature>
<accession>A0A9D1U991</accession>
<dbReference type="Pfam" id="PF12838">
    <property type="entry name" value="Fer4_7"/>
    <property type="match status" value="1"/>
</dbReference>
<evidence type="ECO:0000256" key="4">
    <source>
        <dbReference type="ARBA" id="ARBA00023014"/>
    </source>
</evidence>
<feature type="domain" description="4Fe-4S ferredoxin-type" evidence="5">
    <location>
        <begin position="187"/>
        <end position="216"/>
    </location>
</feature>
<protein>
    <submittedName>
        <fullName evidence="6">DUF362 domain-containing protein</fullName>
    </submittedName>
</protein>
<dbReference type="InterPro" id="IPR017896">
    <property type="entry name" value="4Fe4S_Fe-S-bd"/>
</dbReference>
<comment type="caution">
    <text evidence="6">The sequence shown here is derived from an EMBL/GenBank/DDBJ whole genome shotgun (WGS) entry which is preliminary data.</text>
</comment>
<dbReference type="PANTHER" id="PTHR24960:SF79">
    <property type="entry name" value="PHOTOSYSTEM I IRON-SULFUR CENTER"/>
    <property type="match status" value="1"/>
</dbReference>
<dbReference type="PANTHER" id="PTHR24960">
    <property type="entry name" value="PHOTOSYSTEM I IRON-SULFUR CENTER-RELATED"/>
    <property type="match status" value="1"/>
</dbReference>
<reference evidence="6" key="1">
    <citation type="journal article" date="2021" name="PeerJ">
        <title>Extensive microbial diversity within the chicken gut microbiome revealed by metagenomics and culture.</title>
        <authorList>
            <person name="Gilroy R."/>
            <person name="Ravi A."/>
            <person name="Getino M."/>
            <person name="Pursley I."/>
            <person name="Horton D.L."/>
            <person name="Alikhan N.F."/>
            <person name="Baker D."/>
            <person name="Gharbi K."/>
            <person name="Hall N."/>
            <person name="Watson M."/>
            <person name="Adriaenssens E.M."/>
            <person name="Foster-Nyarko E."/>
            <person name="Jarju S."/>
            <person name="Secka A."/>
            <person name="Antonio M."/>
            <person name="Oren A."/>
            <person name="Chaudhuri R.R."/>
            <person name="La Ragione R."/>
            <person name="Hildebrand F."/>
            <person name="Pallen M.J."/>
        </authorList>
    </citation>
    <scope>NUCLEOTIDE SEQUENCE</scope>
    <source>
        <strain evidence="6">ChiSxjej5B17-1746</strain>
    </source>
</reference>
<evidence type="ECO:0000259" key="5">
    <source>
        <dbReference type="PROSITE" id="PS51379"/>
    </source>
</evidence>
<proteinExistence type="predicted"/>
<dbReference type="GO" id="GO:0046872">
    <property type="term" value="F:metal ion binding"/>
    <property type="evidence" value="ECO:0007669"/>
    <property type="project" value="UniProtKB-KW"/>
</dbReference>
<keyword evidence="1" id="KW-0004">4Fe-4S</keyword>
<dbReference type="GO" id="GO:0051539">
    <property type="term" value="F:4 iron, 4 sulfur cluster binding"/>
    <property type="evidence" value="ECO:0007669"/>
    <property type="project" value="UniProtKB-KW"/>
</dbReference>
<dbReference type="PROSITE" id="PS51379">
    <property type="entry name" value="4FE4S_FER_2"/>
    <property type="match status" value="2"/>
</dbReference>
<evidence type="ECO:0000313" key="6">
    <source>
        <dbReference type="EMBL" id="HIW79227.1"/>
    </source>
</evidence>
<evidence type="ECO:0000313" key="7">
    <source>
        <dbReference type="Proteomes" id="UP000824264"/>
    </source>
</evidence>
<evidence type="ECO:0000256" key="1">
    <source>
        <dbReference type="ARBA" id="ARBA00022485"/>
    </source>
</evidence>
<dbReference type="SUPFAM" id="SSF54862">
    <property type="entry name" value="4Fe-4S ferredoxins"/>
    <property type="match status" value="1"/>
</dbReference>
<name>A0A9D1U991_9BACT</name>
<dbReference type="Proteomes" id="UP000824264">
    <property type="component" value="Unassembled WGS sequence"/>
</dbReference>
<dbReference type="Pfam" id="PF04015">
    <property type="entry name" value="DUF362"/>
    <property type="match status" value="1"/>
</dbReference>